<name>A0A1J1J0U4_9DIPT</name>
<accession>A0A1J1J0U4</accession>
<reference evidence="1 2" key="1">
    <citation type="submission" date="2015-04" db="EMBL/GenBank/DDBJ databases">
        <authorList>
            <person name="Syromyatnikov M.Y."/>
            <person name="Popov V.N."/>
        </authorList>
    </citation>
    <scope>NUCLEOTIDE SEQUENCE [LARGE SCALE GENOMIC DNA]</scope>
</reference>
<gene>
    <name evidence="1" type="ORF">CLUMA_CG019210</name>
</gene>
<sequence>MSISRCYLNEILRWDSQMPEELRALIFSIPVNSLNQRLFIFKTENFQMYKTDKQRNGQKSEIANNKKERKFILMSRASYTKVMKANRFCRLSSPLDKRILFQVLTRDCYKKE</sequence>
<keyword evidence="2" id="KW-1185">Reference proteome</keyword>
<evidence type="ECO:0000313" key="1">
    <source>
        <dbReference type="EMBL" id="CRL06147.1"/>
    </source>
</evidence>
<organism evidence="1 2">
    <name type="scientific">Clunio marinus</name>
    <dbReference type="NCBI Taxonomy" id="568069"/>
    <lineage>
        <taxon>Eukaryota</taxon>
        <taxon>Metazoa</taxon>
        <taxon>Ecdysozoa</taxon>
        <taxon>Arthropoda</taxon>
        <taxon>Hexapoda</taxon>
        <taxon>Insecta</taxon>
        <taxon>Pterygota</taxon>
        <taxon>Neoptera</taxon>
        <taxon>Endopterygota</taxon>
        <taxon>Diptera</taxon>
        <taxon>Nematocera</taxon>
        <taxon>Chironomoidea</taxon>
        <taxon>Chironomidae</taxon>
        <taxon>Clunio</taxon>
    </lineage>
</organism>
<evidence type="ECO:0000313" key="2">
    <source>
        <dbReference type="Proteomes" id="UP000183832"/>
    </source>
</evidence>
<dbReference type="Proteomes" id="UP000183832">
    <property type="component" value="Unassembled WGS sequence"/>
</dbReference>
<proteinExistence type="predicted"/>
<dbReference type="EMBL" id="CVRI01000066">
    <property type="protein sequence ID" value="CRL06147.1"/>
    <property type="molecule type" value="Genomic_DNA"/>
</dbReference>
<dbReference type="AlphaFoldDB" id="A0A1J1J0U4"/>
<protein>
    <submittedName>
        <fullName evidence="1">CLUMA_CG019210, isoform A</fullName>
    </submittedName>
</protein>